<proteinExistence type="predicted"/>
<sequence length="225" mass="24662">MPNQKPFTTAADTPRMIRWLPAVTSAEVFTAGVIRNERTLHGHVGHSGHAQRRGVIGHVIFGALLLPCPHRRCWCDSRRSLKASGPLPWPRYFIVDKHGMRHRCGVRAIDVAACDMPRCHRVRVRRAISSTSRPAGRKNGVILDLTRRTPGEQNLDSGTSSNVCFGRAPCSLSMQVGASGRNARTPRVGYTARRDANARERTHLGIQSMGIALPAIAARAVPTDI</sequence>
<dbReference type="EMBL" id="SNZH01000021">
    <property type="protein sequence ID" value="TDR38348.1"/>
    <property type="molecule type" value="Genomic_DNA"/>
</dbReference>
<comment type="caution">
    <text evidence="1">The sequence shown here is derived from an EMBL/GenBank/DDBJ whole genome shotgun (WGS) entry which is preliminary data.</text>
</comment>
<evidence type="ECO:0000313" key="2">
    <source>
        <dbReference type="Proteomes" id="UP000295293"/>
    </source>
</evidence>
<accession>A0A4R6YM53</accession>
<protein>
    <submittedName>
        <fullName evidence="1">Uncharacterized protein</fullName>
    </submittedName>
</protein>
<keyword evidence="2" id="KW-1185">Reference proteome</keyword>
<evidence type="ECO:0000313" key="1">
    <source>
        <dbReference type="EMBL" id="TDR38348.1"/>
    </source>
</evidence>
<gene>
    <name evidence="1" type="ORF">DFR29_12120</name>
</gene>
<reference evidence="1 2" key="1">
    <citation type="submission" date="2019-03" db="EMBL/GenBank/DDBJ databases">
        <title>Genomic Encyclopedia of Type Strains, Phase IV (KMG-IV): sequencing the most valuable type-strain genomes for metagenomic binning, comparative biology and taxonomic classification.</title>
        <authorList>
            <person name="Goeker M."/>
        </authorList>
    </citation>
    <scope>NUCLEOTIDE SEQUENCE [LARGE SCALE GENOMIC DNA]</scope>
    <source>
        <strain evidence="1 2">DSM 21667</strain>
    </source>
</reference>
<name>A0A4R6YM53_9GAMM</name>
<dbReference type="Proteomes" id="UP000295293">
    <property type="component" value="Unassembled WGS sequence"/>
</dbReference>
<organism evidence="1 2">
    <name type="scientific">Tahibacter aquaticus</name>
    <dbReference type="NCBI Taxonomy" id="520092"/>
    <lineage>
        <taxon>Bacteria</taxon>
        <taxon>Pseudomonadati</taxon>
        <taxon>Pseudomonadota</taxon>
        <taxon>Gammaproteobacteria</taxon>
        <taxon>Lysobacterales</taxon>
        <taxon>Rhodanobacteraceae</taxon>
        <taxon>Tahibacter</taxon>
    </lineage>
</organism>
<dbReference type="AlphaFoldDB" id="A0A4R6YM53"/>